<dbReference type="GO" id="GO:0061133">
    <property type="term" value="F:endopeptidase activator activity"/>
    <property type="evidence" value="ECO:0007669"/>
    <property type="project" value="TreeGrafter"/>
</dbReference>
<proteinExistence type="inferred from homology"/>
<gene>
    <name evidence="4" type="ORF">M413DRAFT_22407</name>
</gene>
<dbReference type="Proteomes" id="UP000053424">
    <property type="component" value="Unassembled WGS sequence"/>
</dbReference>
<comment type="similarity">
    <text evidence="1">Belongs to the PA28 family.</text>
</comment>
<protein>
    <recommendedName>
        <fullName evidence="3">Proteasome activator PA28 C-terminal domain-containing protein</fullName>
    </recommendedName>
</protein>
<dbReference type="GO" id="GO:0061136">
    <property type="term" value="P:regulation of proteasomal protein catabolic process"/>
    <property type="evidence" value="ECO:0007669"/>
    <property type="project" value="TreeGrafter"/>
</dbReference>
<reference evidence="4 5" key="1">
    <citation type="submission" date="2014-04" db="EMBL/GenBank/DDBJ databases">
        <authorList>
            <consortium name="DOE Joint Genome Institute"/>
            <person name="Kuo A."/>
            <person name="Gay G."/>
            <person name="Dore J."/>
            <person name="Kohler A."/>
            <person name="Nagy L.G."/>
            <person name="Floudas D."/>
            <person name="Copeland A."/>
            <person name="Barry K.W."/>
            <person name="Cichocki N."/>
            <person name="Veneault-Fourrey C."/>
            <person name="LaButti K."/>
            <person name="Lindquist E.A."/>
            <person name="Lipzen A."/>
            <person name="Lundell T."/>
            <person name="Morin E."/>
            <person name="Murat C."/>
            <person name="Sun H."/>
            <person name="Tunlid A."/>
            <person name="Henrissat B."/>
            <person name="Grigoriev I.V."/>
            <person name="Hibbett D.S."/>
            <person name="Martin F."/>
            <person name="Nordberg H.P."/>
            <person name="Cantor M.N."/>
            <person name="Hua S.X."/>
        </authorList>
    </citation>
    <scope>NUCLEOTIDE SEQUENCE [LARGE SCALE GENOMIC DNA]</scope>
    <source>
        <strain evidence="5">h7</strain>
    </source>
</reference>
<evidence type="ECO:0000259" key="3">
    <source>
        <dbReference type="Pfam" id="PF02252"/>
    </source>
</evidence>
<dbReference type="InterPro" id="IPR009077">
    <property type="entry name" value="Proteasome_activ_PA28"/>
</dbReference>
<dbReference type="AlphaFoldDB" id="A0A0C3CGB8"/>
<reference evidence="5" key="2">
    <citation type="submission" date="2015-01" db="EMBL/GenBank/DDBJ databases">
        <title>Evolutionary Origins and Diversification of the Mycorrhizal Mutualists.</title>
        <authorList>
            <consortium name="DOE Joint Genome Institute"/>
            <consortium name="Mycorrhizal Genomics Consortium"/>
            <person name="Kohler A."/>
            <person name="Kuo A."/>
            <person name="Nagy L.G."/>
            <person name="Floudas D."/>
            <person name="Copeland A."/>
            <person name="Barry K.W."/>
            <person name="Cichocki N."/>
            <person name="Veneault-Fourrey C."/>
            <person name="LaButti K."/>
            <person name="Lindquist E.A."/>
            <person name="Lipzen A."/>
            <person name="Lundell T."/>
            <person name="Morin E."/>
            <person name="Murat C."/>
            <person name="Riley R."/>
            <person name="Ohm R."/>
            <person name="Sun H."/>
            <person name="Tunlid A."/>
            <person name="Henrissat B."/>
            <person name="Grigoriev I.V."/>
            <person name="Hibbett D.S."/>
            <person name="Martin F."/>
        </authorList>
    </citation>
    <scope>NUCLEOTIDE SEQUENCE [LARGE SCALE GENOMIC DNA]</scope>
    <source>
        <strain evidence="5">h7</strain>
    </source>
</reference>
<dbReference type="Pfam" id="PF02252">
    <property type="entry name" value="PA28_C"/>
    <property type="match status" value="1"/>
</dbReference>
<evidence type="ECO:0000313" key="5">
    <source>
        <dbReference type="Proteomes" id="UP000053424"/>
    </source>
</evidence>
<dbReference type="GO" id="GO:2000045">
    <property type="term" value="P:regulation of G1/S transition of mitotic cell cycle"/>
    <property type="evidence" value="ECO:0007669"/>
    <property type="project" value="TreeGrafter"/>
</dbReference>
<evidence type="ECO:0000256" key="1">
    <source>
        <dbReference type="ARBA" id="ARBA00005883"/>
    </source>
</evidence>
<dbReference type="GO" id="GO:0005737">
    <property type="term" value="C:cytoplasm"/>
    <property type="evidence" value="ECO:0007669"/>
    <property type="project" value="TreeGrafter"/>
</dbReference>
<dbReference type="InterPro" id="IPR036252">
    <property type="entry name" value="Proteasome_activ_sf"/>
</dbReference>
<dbReference type="SUPFAM" id="SSF47216">
    <property type="entry name" value="Proteasome activator"/>
    <property type="match status" value="1"/>
</dbReference>
<dbReference type="PANTHER" id="PTHR10660">
    <property type="entry name" value="PROTEASOME REGULATOR PA28"/>
    <property type="match status" value="1"/>
</dbReference>
<dbReference type="EMBL" id="KN831769">
    <property type="protein sequence ID" value="KIM47805.1"/>
    <property type="molecule type" value="Genomic_DNA"/>
</dbReference>
<dbReference type="InterPro" id="IPR003186">
    <property type="entry name" value="PA28_C"/>
</dbReference>
<dbReference type="OrthoDB" id="6591885at2759"/>
<dbReference type="HOGENOM" id="CLU_1402598_0_0_1"/>
<dbReference type="STRING" id="686832.A0A0C3CGB8"/>
<sequence length="194" mass="22358">MSTRQLHQKIMDLPTSSYYVDFKAHTHNGINHLAKKRKLDENVLGSGLGSHDQTEFAPPSLASDLARRGDVYDLLKKESEVMIQLMDQAKLWLVITFSDFMPVHDLLNELHRAQETALNIRDIARRDRLSRGKICSKLVKYPDIQDYALALKEQDEQQLYVARQHLHDLRNVYVILTDAIKRIHDVDIPSPSFA</sequence>
<name>A0A0C3CGB8_HEBCY</name>
<feature type="domain" description="Proteasome activator PA28 C-terminal" evidence="3">
    <location>
        <begin position="73"/>
        <end position="182"/>
    </location>
</feature>
<dbReference type="InterPro" id="IPR036997">
    <property type="entry name" value="PA28_C_sf"/>
</dbReference>
<dbReference type="GO" id="GO:0005654">
    <property type="term" value="C:nucleoplasm"/>
    <property type="evidence" value="ECO:0007669"/>
    <property type="project" value="TreeGrafter"/>
</dbReference>
<evidence type="ECO:0000313" key="4">
    <source>
        <dbReference type="EMBL" id="KIM47805.1"/>
    </source>
</evidence>
<dbReference type="PANTHER" id="PTHR10660:SF2">
    <property type="entry name" value="LD45860P"/>
    <property type="match status" value="1"/>
</dbReference>
<dbReference type="Gene3D" id="1.20.120.180">
    <property type="entry name" value="Proteasome activator pa28, C-terminal domain"/>
    <property type="match status" value="1"/>
</dbReference>
<keyword evidence="2" id="KW-0647">Proteasome</keyword>
<organism evidence="4 5">
    <name type="scientific">Hebeloma cylindrosporum</name>
    <dbReference type="NCBI Taxonomy" id="76867"/>
    <lineage>
        <taxon>Eukaryota</taxon>
        <taxon>Fungi</taxon>
        <taxon>Dikarya</taxon>
        <taxon>Basidiomycota</taxon>
        <taxon>Agaricomycotina</taxon>
        <taxon>Agaricomycetes</taxon>
        <taxon>Agaricomycetidae</taxon>
        <taxon>Agaricales</taxon>
        <taxon>Agaricineae</taxon>
        <taxon>Hymenogastraceae</taxon>
        <taxon>Hebeloma</taxon>
    </lineage>
</organism>
<keyword evidence="5" id="KW-1185">Reference proteome</keyword>
<dbReference type="GO" id="GO:0008537">
    <property type="term" value="C:proteasome activator complex"/>
    <property type="evidence" value="ECO:0007669"/>
    <property type="project" value="InterPro"/>
</dbReference>
<evidence type="ECO:0000256" key="2">
    <source>
        <dbReference type="ARBA" id="ARBA00022942"/>
    </source>
</evidence>
<accession>A0A0C3CGB8</accession>